<evidence type="ECO:0000313" key="1">
    <source>
        <dbReference type="EMBL" id="MBW73231.1"/>
    </source>
</evidence>
<name>A0A2M4D6V7_ANODA</name>
<protein>
    <submittedName>
        <fullName evidence="1">Putative secreted protein</fullName>
    </submittedName>
</protein>
<sequence>MFLFRMRFFVRTCAKSHAIVVPQPQVTTNDKSLCGKKWKEKKSGECVQLQRIVIGRQIFVESDKKEYRVERKRQTT</sequence>
<dbReference type="AlphaFoldDB" id="A0A2M4D6V7"/>
<organism evidence="1">
    <name type="scientific">Anopheles darlingi</name>
    <name type="common">Mosquito</name>
    <dbReference type="NCBI Taxonomy" id="43151"/>
    <lineage>
        <taxon>Eukaryota</taxon>
        <taxon>Metazoa</taxon>
        <taxon>Ecdysozoa</taxon>
        <taxon>Arthropoda</taxon>
        <taxon>Hexapoda</taxon>
        <taxon>Insecta</taxon>
        <taxon>Pterygota</taxon>
        <taxon>Neoptera</taxon>
        <taxon>Endopterygota</taxon>
        <taxon>Diptera</taxon>
        <taxon>Nematocera</taxon>
        <taxon>Culicoidea</taxon>
        <taxon>Culicidae</taxon>
        <taxon>Anophelinae</taxon>
        <taxon>Anopheles</taxon>
    </lineage>
</organism>
<accession>A0A2M4D6V7</accession>
<proteinExistence type="predicted"/>
<dbReference type="EMBL" id="GGFL01009053">
    <property type="protein sequence ID" value="MBW73231.1"/>
    <property type="molecule type" value="Transcribed_RNA"/>
</dbReference>
<reference evidence="1" key="1">
    <citation type="submission" date="2018-01" db="EMBL/GenBank/DDBJ databases">
        <title>An insight into the sialome of Amazonian anophelines.</title>
        <authorList>
            <person name="Ribeiro J.M."/>
            <person name="Scarpassa V."/>
            <person name="Calvo E."/>
        </authorList>
    </citation>
    <scope>NUCLEOTIDE SEQUENCE</scope>
</reference>